<dbReference type="SUPFAM" id="SSF46785">
    <property type="entry name" value="Winged helix' DNA-binding domain"/>
    <property type="match status" value="1"/>
</dbReference>
<keyword evidence="3" id="KW-0804">Transcription</keyword>
<dbReference type="GO" id="GO:0003677">
    <property type="term" value="F:DNA binding"/>
    <property type="evidence" value="ECO:0007669"/>
    <property type="project" value="UniProtKB-KW"/>
</dbReference>
<evidence type="ECO:0000313" key="5">
    <source>
        <dbReference type="EMBL" id="SEN43480.1"/>
    </source>
</evidence>
<dbReference type="PROSITE" id="PS50949">
    <property type="entry name" value="HTH_GNTR"/>
    <property type="match status" value="1"/>
</dbReference>
<name>A0A1H8GI53_9RHOB</name>
<keyword evidence="2" id="KW-0238">DNA-binding</keyword>
<reference evidence="5 6" key="1">
    <citation type="submission" date="2016-10" db="EMBL/GenBank/DDBJ databases">
        <authorList>
            <person name="de Groot N.N."/>
        </authorList>
    </citation>
    <scope>NUCLEOTIDE SEQUENCE [LARGE SCALE GENOMIC DNA]</scope>
    <source>
        <strain evidence="5 6">CGMCC 1.10836</strain>
    </source>
</reference>
<sequence>MTEQDTDIAMIRISAAVDPTSSVLMSVQLRGALEYGIATGDIPANTRLPSVRRLAAKLNLSPVTVSAVYAGLQERGHIEGRIGSGTFVANHAPPPAANMLQMAEFERQIKELIQAGQQLGLSRQDIAFRLSMTTPPRPTPVRVLFLGTFLGATSAYAADLQRYLPDGDSVTAVSIEQITQGNCPKADLVVCPHTLTARAARLFGLLPVLGLTLIPNEPTRIALAGIAPDATVAAVSYFDDFLPTLKSGVTRFAPHVGHVTTLPLGFDGLTAFLAGVDVLIYSTGAEHLRDTLRHDQHAIEYRHTPDSSAVRAELMPMVDAIRTNASRQEHRDENNREQLG</sequence>
<keyword evidence="6" id="KW-1185">Reference proteome</keyword>
<dbReference type="Gene3D" id="1.10.10.10">
    <property type="entry name" value="Winged helix-like DNA-binding domain superfamily/Winged helix DNA-binding domain"/>
    <property type="match status" value="1"/>
</dbReference>
<dbReference type="STRING" id="1077947.SAMN05216227_10147"/>
<dbReference type="AlphaFoldDB" id="A0A1H8GI53"/>
<dbReference type="OrthoDB" id="9808770at2"/>
<dbReference type="InterPro" id="IPR036390">
    <property type="entry name" value="WH_DNA-bd_sf"/>
</dbReference>
<evidence type="ECO:0000256" key="1">
    <source>
        <dbReference type="ARBA" id="ARBA00023015"/>
    </source>
</evidence>
<dbReference type="RefSeq" id="WP_050520859.1">
    <property type="nucleotide sequence ID" value="NZ_FOCO01000014.1"/>
</dbReference>
<dbReference type="GO" id="GO:0003700">
    <property type="term" value="F:DNA-binding transcription factor activity"/>
    <property type="evidence" value="ECO:0007669"/>
    <property type="project" value="InterPro"/>
</dbReference>
<dbReference type="EMBL" id="FOCO01000014">
    <property type="protein sequence ID" value="SEN43480.1"/>
    <property type="molecule type" value="Genomic_DNA"/>
</dbReference>
<dbReference type="Proteomes" id="UP000183002">
    <property type="component" value="Unassembled WGS sequence"/>
</dbReference>
<evidence type="ECO:0000313" key="6">
    <source>
        <dbReference type="Proteomes" id="UP000183002"/>
    </source>
</evidence>
<dbReference type="InterPro" id="IPR036388">
    <property type="entry name" value="WH-like_DNA-bd_sf"/>
</dbReference>
<evidence type="ECO:0000259" key="4">
    <source>
        <dbReference type="PROSITE" id="PS50949"/>
    </source>
</evidence>
<dbReference type="Pfam" id="PF00392">
    <property type="entry name" value="GntR"/>
    <property type="match status" value="1"/>
</dbReference>
<evidence type="ECO:0000256" key="3">
    <source>
        <dbReference type="ARBA" id="ARBA00023163"/>
    </source>
</evidence>
<organism evidence="5 6">
    <name type="scientific">Pseudorhodobacter antarcticus</name>
    <dbReference type="NCBI Taxonomy" id="1077947"/>
    <lineage>
        <taxon>Bacteria</taxon>
        <taxon>Pseudomonadati</taxon>
        <taxon>Pseudomonadota</taxon>
        <taxon>Alphaproteobacteria</taxon>
        <taxon>Rhodobacterales</taxon>
        <taxon>Paracoccaceae</taxon>
        <taxon>Pseudorhodobacter</taxon>
    </lineage>
</organism>
<accession>A0A1H8GI53</accession>
<dbReference type="InterPro" id="IPR000524">
    <property type="entry name" value="Tscrpt_reg_HTH_GntR"/>
</dbReference>
<proteinExistence type="predicted"/>
<evidence type="ECO:0000256" key="2">
    <source>
        <dbReference type="ARBA" id="ARBA00023125"/>
    </source>
</evidence>
<dbReference type="PANTHER" id="PTHR38445:SF7">
    <property type="entry name" value="GNTR-FAMILY TRANSCRIPTIONAL REGULATOR"/>
    <property type="match status" value="1"/>
</dbReference>
<dbReference type="CDD" id="cd07377">
    <property type="entry name" value="WHTH_GntR"/>
    <property type="match status" value="1"/>
</dbReference>
<dbReference type="SMART" id="SM00345">
    <property type="entry name" value="HTH_GNTR"/>
    <property type="match status" value="1"/>
</dbReference>
<protein>
    <submittedName>
        <fullName evidence="5">Transcriptional regulator, GntR family</fullName>
    </submittedName>
</protein>
<feature type="domain" description="HTH gntR-type" evidence="4">
    <location>
        <begin position="23"/>
        <end position="91"/>
    </location>
</feature>
<gene>
    <name evidence="5" type="ORF">SAMN05216227_10147</name>
</gene>
<dbReference type="PANTHER" id="PTHR38445">
    <property type="entry name" value="HTH-TYPE TRANSCRIPTIONAL REPRESSOR YTRA"/>
    <property type="match status" value="1"/>
</dbReference>
<keyword evidence="1" id="KW-0805">Transcription regulation</keyword>